<reference evidence="1" key="1">
    <citation type="submission" date="2022-04" db="EMBL/GenBank/DDBJ databases">
        <title>Genome of the entomopathogenic fungus Entomophthora muscae.</title>
        <authorList>
            <person name="Elya C."/>
            <person name="Lovett B.R."/>
            <person name="Lee E."/>
            <person name="Macias A.M."/>
            <person name="Hajek A.E."/>
            <person name="De Bivort B.L."/>
            <person name="Kasson M.T."/>
            <person name="De Fine Licht H.H."/>
            <person name="Stajich J.E."/>
        </authorList>
    </citation>
    <scope>NUCLEOTIDE SEQUENCE</scope>
    <source>
        <strain evidence="1">Berkeley</strain>
    </source>
</reference>
<accession>A0ACC2RIN7</accession>
<sequence length="58" mass="6297">MTMTAPLTPPENVAIKFSNLPANVSYDTQGALEETPLDISNDMYQSDGNVKQRALSPN</sequence>
<keyword evidence="2" id="KW-1185">Reference proteome</keyword>
<proteinExistence type="predicted"/>
<comment type="caution">
    <text evidence="1">The sequence shown here is derived from an EMBL/GenBank/DDBJ whole genome shotgun (WGS) entry which is preliminary data.</text>
</comment>
<dbReference type="Proteomes" id="UP001165960">
    <property type="component" value="Unassembled WGS sequence"/>
</dbReference>
<evidence type="ECO:0000313" key="2">
    <source>
        <dbReference type="Proteomes" id="UP001165960"/>
    </source>
</evidence>
<gene>
    <name evidence="1" type="ORF">DSO57_1019416</name>
</gene>
<evidence type="ECO:0000313" key="1">
    <source>
        <dbReference type="EMBL" id="KAJ9049925.1"/>
    </source>
</evidence>
<protein>
    <submittedName>
        <fullName evidence="1">Uncharacterized protein</fullName>
    </submittedName>
</protein>
<dbReference type="EMBL" id="QTSX02007187">
    <property type="protein sequence ID" value="KAJ9049925.1"/>
    <property type="molecule type" value="Genomic_DNA"/>
</dbReference>
<name>A0ACC2RIN7_9FUNG</name>
<organism evidence="1 2">
    <name type="scientific">Entomophthora muscae</name>
    <dbReference type="NCBI Taxonomy" id="34485"/>
    <lineage>
        <taxon>Eukaryota</taxon>
        <taxon>Fungi</taxon>
        <taxon>Fungi incertae sedis</taxon>
        <taxon>Zoopagomycota</taxon>
        <taxon>Entomophthoromycotina</taxon>
        <taxon>Entomophthoromycetes</taxon>
        <taxon>Entomophthorales</taxon>
        <taxon>Entomophthoraceae</taxon>
        <taxon>Entomophthora</taxon>
    </lineage>
</organism>